<protein>
    <submittedName>
        <fullName evidence="4">Uncharacterized protein</fullName>
    </submittedName>
</protein>
<keyword evidence="1" id="KW-0175">Coiled coil</keyword>
<sequence>MEQRDPQMASVKPSDVNTAEVVKHMEESYKNDRLDHSLQKLSSIARGESTVKCFEKDQQKIASPASDAKEDNIGHAKDEGGQPCNSQLLEALGVPKAHRHVVERFFDVLLGNASFIANERVERLAEDTEKTALMIAALDSDVKVLSKELKKAKSSLKKIQKKKSLAMKQYGEQLEEKTLLSDRLKELQESLAKEKAAAELVRREVERPCKLKEEARFLTKKSEEVRLKGMEVLQLKSELQSSKKRLKKMAEESKDRKQQIVHVKNELQECQQELSLAERKLEEETEAYKYRLALAEGRLRNAEMEILKLEMEKSKAVLGRAYEDARQHERELETAPKWHRSKFYGMNDVTRTGERNMALLCWETKSGHINQHIATSTAEFSAQIKKISAEKRLDQLPQLSVPMLLAVPQVFNATAPYGNDFRETQGRSTSADTYGSSSAVDAWEDPQNVQPNCYISQVNGASSSQISLRCWKVDGVEVELGSELPNGVAGNGDKNVHPAAGIFFFSHAAAHCFDGSFPNSKITDESNLGLNFKEDHVVWQSSSDYCRIAVEQRRLLFLANGLKIDDVGHFNYHQRVRNESEFWHSNAVGN</sequence>
<evidence type="ECO:0000256" key="2">
    <source>
        <dbReference type="SAM" id="MobiDB-lite"/>
    </source>
</evidence>
<feature type="region of interest" description="Disordered" evidence="2">
    <location>
        <begin position="57"/>
        <end position="82"/>
    </location>
</feature>
<feature type="compositionally biased region" description="Basic and acidic residues" evidence="2">
    <location>
        <begin position="67"/>
        <end position="80"/>
    </location>
</feature>
<accession>A0A9J2P709</accession>
<evidence type="ECO:0000313" key="3">
    <source>
        <dbReference type="Proteomes" id="UP000036681"/>
    </source>
</evidence>
<keyword evidence="3" id="KW-1185">Reference proteome</keyword>
<dbReference type="AlphaFoldDB" id="A0A9J2P709"/>
<evidence type="ECO:0000256" key="1">
    <source>
        <dbReference type="SAM" id="Coils"/>
    </source>
</evidence>
<reference evidence="4" key="1">
    <citation type="submission" date="2023-03" db="UniProtKB">
        <authorList>
            <consortium name="WormBaseParasite"/>
        </authorList>
    </citation>
    <scope>IDENTIFICATION</scope>
</reference>
<evidence type="ECO:0000313" key="4">
    <source>
        <dbReference type="WBParaSite" id="ALUE_0000532901-mRNA-1"/>
    </source>
</evidence>
<feature type="coiled-coil region" evidence="1">
    <location>
        <begin position="232"/>
        <end position="312"/>
    </location>
</feature>
<organism evidence="3 4">
    <name type="scientific">Ascaris lumbricoides</name>
    <name type="common">Giant roundworm</name>
    <dbReference type="NCBI Taxonomy" id="6252"/>
    <lineage>
        <taxon>Eukaryota</taxon>
        <taxon>Metazoa</taxon>
        <taxon>Ecdysozoa</taxon>
        <taxon>Nematoda</taxon>
        <taxon>Chromadorea</taxon>
        <taxon>Rhabditida</taxon>
        <taxon>Spirurina</taxon>
        <taxon>Ascaridomorpha</taxon>
        <taxon>Ascaridoidea</taxon>
        <taxon>Ascarididae</taxon>
        <taxon>Ascaris</taxon>
    </lineage>
</organism>
<name>A0A9J2P709_ASCLU</name>
<proteinExistence type="predicted"/>
<dbReference type="Proteomes" id="UP000036681">
    <property type="component" value="Unplaced"/>
</dbReference>
<feature type="coiled-coil region" evidence="1">
    <location>
        <begin position="135"/>
        <end position="204"/>
    </location>
</feature>
<dbReference type="WBParaSite" id="ALUE_0000532901-mRNA-1">
    <property type="protein sequence ID" value="ALUE_0000532901-mRNA-1"/>
    <property type="gene ID" value="ALUE_0000532901"/>
</dbReference>